<dbReference type="Pfam" id="PF23590">
    <property type="entry name" value="NOT1_connector"/>
    <property type="match status" value="1"/>
</dbReference>
<feature type="domain" description="CCR4-NOT transcription complex subunit 1 N-terminal" evidence="19">
    <location>
        <begin position="29"/>
        <end position="226"/>
    </location>
</feature>
<dbReference type="InterPro" id="IPR007196">
    <property type="entry name" value="CCR4-Not_Not1_C"/>
</dbReference>
<dbReference type="GO" id="GO:0000932">
    <property type="term" value="C:P-body"/>
    <property type="evidence" value="ECO:0007669"/>
    <property type="project" value="TreeGrafter"/>
</dbReference>
<evidence type="ECO:0000259" key="15">
    <source>
        <dbReference type="Pfam" id="PF12842"/>
    </source>
</evidence>
<dbReference type="GO" id="GO:0031047">
    <property type="term" value="P:regulatory ncRNA-mediated gene silencing"/>
    <property type="evidence" value="ECO:0007669"/>
    <property type="project" value="UniProtKB-KW"/>
</dbReference>
<feature type="domain" description="CCR4-NOT transcription complex subunit 1" evidence="15">
    <location>
        <begin position="1363"/>
        <end position="1510"/>
    </location>
</feature>
<evidence type="ECO:0000256" key="6">
    <source>
        <dbReference type="ARBA" id="ARBA00023015"/>
    </source>
</evidence>
<dbReference type="Pfam" id="PF16417">
    <property type="entry name" value="CNOT1_TTP_bind"/>
    <property type="match status" value="1"/>
</dbReference>
<keyword evidence="3" id="KW-0963">Cytoplasm</keyword>
<dbReference type="InterPro" id="IPR055454">
    <property type="entry name" value="CNOT1-like_NOT1_connector"/>
</dbReference>
<reference evidence="21" key="1">
    <citation type="submission" date="2025-08" db="UniProtKB">
        <authorList>
            <consortium name="RefSeq"/>
        </authorList>
    </citation>
    <scope>IDENTIFICATION</scope>
</reference>
<comment type="similarity">
    <text evidence="10">Belongs to the CNOT1 family.</text>
</comment>
<feature type="domain" description="CCR4-NOT transcription complex subunit 1 HEAT repeat" evidence="18">
    <location>
        <begin position="495"/>
        <end position="647"/>
    </location>
</feature>
<dbReference type="InterPro" id="IPR032193">
    <property type="entry name" value="CNOT1_TTP_bind"/>
</dbReference>
<evidence type="ECO:0000259" key="14">
    <source>
        <dbReference type="Pfam" id="PF04054"/>
    </source>
</evidence>
<dbReference type="GO" id="GO:0030015">
    <property type="term" value="C:CCR4-NOT core complex"/>
    <property type="evidence" value="ECO:0007669"/>
    <property type="project" value="InterPro"/>
</dbReference>
<keyword evidence="7" id="KW-0943">RNA-mediated gene silencing</keyword>
<feature type="region of interest" description="Disordered" evidence="13">
    <location>
        <begin position="1310"/>
        <end position="1329"/>
    </location>
</feature>
<evidence type="ECO:0000259" key="20">
    <source>
        <dbReference type="Pfam" id="PF23590"/>
    </source>
</evidence>
<keyword evidence="8" id="KW-0804">Transcription</keyword>
<evidence type="ECO:0000256" key="7">
    <source>
        <dbReference type="ARBA" id="ARBA00023158"/>
    </source>
</evidence>
<feature type="domain" description="CCR4-NOT transcription complex subunit 1-like NOT1 connector" evidence="20">
    <location>
        <begin position="1599"/>
        <end position="1805"/>
    </location>
</feature>
<dbReference type="GO" id="GO:0017148">
    <property type="term" value="P:negative regulation of translation"/>
    <property type="evidence" value="ECO:0007669"/>
    <property type="project" value="InterPro"/>
</dbReference>
<keyword evidence="5" id="KW-0810">Translation regulation</keyword>
<dbReference type="PANTHER" id="PTHR13162">
    <property type="entry name" value="CCR4-NOT TRANSCRIPTION COMPLEX"/>
    <property type="match status" value="1"/>
</dbReference>
<evidence type="ECO:0000259" key="17">
    <source>
        <dbReference type="Pfam" id="PF16417"/>
    </source>
</evidence>
<evidence type="ECO:0000256" key="3">
    <source>
        <dbReference type="ARBA" id="ARBA00022490"/>
    </source>
</evidence>
<dbReference type="Pfam" id="PF12842">
    <property type="entry name" value="DUF3819"/>
    <property type="match status" value="1"/>
</dbReference>
<dbReference type="Gene3D" id="1.25.40.790">
    <property type="match status" value="1"/>
</dbReference>
<dbReference type="InterPro" id="IPR032191">
    <property type="entry name" value="CNOT1_CAF1_bind"/>
</dbReference>
<dbReference type="OrthoDB" id="1933107at2759"/>
<protein>
    <recommendedName>
        <fullName evidence="12">CCR4-NOT transcription complex subunit 1</fullName>
    </recommendedName>
    <alternativeName>
        <fullName evidence="11">CCR4-associated factor 1</fullName>
    </alternativeName>
</protein>
<gene>
    <name evidence="21" type="primary">LOC114326439</name>
</gene>
<dbReference type="FunFam" id="1.25.40.180:FF:000005">
    <property type="entry name" value="Ccr4-not transcription complex subunit 1 isoform"/>
    <property type="match status" value="1"/>
</dbReference>
<dbReference type="InterPro" id="IPR038535">
    <property type="entry name" value="CNOT1_TTP_bind_sf"/>
</dbReference>
<dbReference type="InterPro" id="IPR055104">
    <property type="entry name" value="CNOT1_1st"/>
</dbReference>
<dbReference type="KEGG" id="dvv:114326439"/>
<keyword evidence="4" id="KW-0678">Repressor</keyword>
<dbReference type="FunCoup" id="A0A6P7F572">
    <property type="interactions" value="2162"/>
</dbReference>
<dbReference type="InterPro" id="IPR024557">
    <property type="entry name" value="CNOT1_dom_4"/>
</dbReference>
<feature type="domain" description="CCR4-NOT transcription complex subunit 1 CAF1-binding" evidence="16">
    <location>
        <begin position="1047"/>
        <end position="1268"/>
    </location>
</feature>
<dbReference type="Pfam" id="PF16418">
    <property type="entry name" value="CNOT1_HEAT"/>
    <property type="match status" value="1"/>
</dbReference>
<keyword evidence="6" id="KW-0805">Transcription regulation</keyword>
<name>A0A6P7F572_DIAVI</name>
<evidence type="ECO:0000256" key="5">
    <source>
        <dbReference type="ARBA" id="ARBA00022845"/>
    </source>
</evidence>
<dbReference type="InterPro" id="IPR032194">
    <property type="entry name" value="CNOT1_HEAT"/>
</dbReference>
<keyword evidence="9" id="KW-0539">Nucleus</keyword>
<comment type="subcellular location">
    <subcellularLocation>
        <location evidence="2">Cytoplasm</location>
    </subcellularLocation>
    <subcellularLocation>
        <location evidence="1">Nucleus</location>
    </subcellularLocation>
</comment>
<feature type="domain" description="CCR4-Not complex component Not1 C-terminal" evidence="14">
    <location>
        <begin position="1991"/>
        <end position="2350"/>
    </location>
</feature>
<dbReference type="InParanoid" id="A0A6P7F572"/>
<evidence type="ECO:0000256" key="11">
    <source>
        <dbReference type="ARBA" id="ARBA00032531"/>
    </source>
</evidence>
<evidence type="ECO:0000259" key="16">
    <source>
        <dbReference type="Pfam" id="PF16415"/>
    </source>
</evidence>
<feature type="compositionally biased region" description="Polar residues" evidence="13">
    <location>
        <begin position="1310"/>
        <end position="1325"/>
    </location>
</feature>
<sequence>MNLDSLSFTLSQISYLIATLTKKNYKQVVGDITKLVSLHGLEADRHLLQCLFSSVDFSESTNKISAPAPQNQALLEQCSSLLNKPSLLTALCYITDNPLINHKTLKLGPQFFHQLSKCLRLSAVQEVVFAIALCHSSHTEARNLAQAHLRTTVPALVQSYIDTEGSSSQHEGGLHETTPEVLHLIISAVLKNPKEVGLTNDNHTTFLETLQRDFPKDLVPVVLAPLVYPEHSELAPEMSSEGPGLSGGMLETSLSDVVTELGYNFTSSVEECRNNLMKLGGRDISPAVVSRILAVMCRTHSGLEDSISIQTPGSFNKGSDNRTSWNIDNLIQALKEIVPNFQWNSIVAELDHPEFIVKDRQGLCLLINGLRQGLQTFGFHPETFPVDQIYKRWQNVEGQFSLIQNILKNPDVFCFVDYTYAPVAVDVLKTPPEQDSKELANWRSLNLVELLLSLSECGLYTHVQELFKIPVHSCPDVLVLALLQISGQVTLLRRDLLTNLIPIFLGNHPNSAIILHHAWHTQNINIKPIIMHAMAEWYVRGECDQTRLSRILDVAQDLKALSSLLNAQSAQSYPFIIDLACLASRREYLKLEKWLSDKINEHGEAFVMACVKFLHRRVPQISKADESLGKVVPLPTETLTTMTLCLQRTMNNLSPECHDAVMTTVNNCSLIIKSRQQQQPAILRSRGIDGGINPSVFAPLYNHSGVDSMQGLNTTLANMNLGGPANSAFNLQGGLGPLVPSPGSPSRILNAGPSSSPFPIMPMSHQRPAGTSSSLVLGVNQISNLSRMGPNTNIDKTRLPEYNLFPDVSSHVSKDIEDEANNYFQRIYNHPPNPTLSIEEVLNMLKRFQDSHNKREKEVFNCMLKSLFEEYKFFPQYPDKELHVTAQLFGGIIERGIVASYVALGLALRFVLEALKKPEGSKMYYFGIAALDKFKTCLKQYHKYCEHVRAIPHFSDFPQHLQEYVEFGLQGLEPPHKPDGPILPPSLAAMLAPPSAVTVYKTTTTASTVQTKVNTTPAGTMSSRPSIANATNIDTLLVATEKEEKATAPPEPLQDKTAFIFNNLSQLNLKQKCDELKELVSDEYYPWLAQYLVMKRASIEFNFHGLYSNFLDTLGINEILKLVTRETFRNIRVLLRSDKAVANFSDRSLLKNLGHWLGLLTLARNKPILQIDLDLKSLLVEAYHKGQQELLYVVPFVAKVLESCAKSKVFKSPNPWTIALMNVLAELHSEADLKLTLKFEIEVLCKHLDIDVSHLKPSLYLKDPERIRKIEYQLSQPLKKEVLMQPSVVNQGGNLTDQELANIIPSQQTSSPVIQNNSTTPTSALSAPPEPRFAYSDIQIPGMQSFQTHTVISPSILLFQTQPQLKALVRTSIERAVQEWIGPVVDRSIKIALQTCEQLIRKDFALDPDENRMRLAAHYMVRTLTAGMAMITCREQLITAISTHLKQALLTNMVSPTVQQKEMIDQACSVVASDNMELGCAFIQKTAVEKAIPEIDKRLVSEYELRKMARQEGRRYCDPIALTYQAERMPEPIRLKVGGISQSQMGVYEEFGQNIPGFVPNERDATMLIQKQTPIEVQSHSSTPFPIPQNILPTDDIAILYEKLAIDVEQFVQLLGQAQALMSSSMVLIRDCLLHMSRNRDSTPPQAIVQKCVESLQDCLVPTLSNDNDPVTLRFKEIIVRILKTLQDPRLYGQQWTNKLVTRCLTECRDDQLRYNLDAVDTLIKNGLVNVPQYDLALTQCMENGHNYMATTFATQLLQLYIVDDRNGQLVTESDLCNTIEILAKINTHSRPQPEGLGNIMDALRQSEPSSFFGDRAPMGPTVHIHNGILQVRAPNYEDPPGLVEKTDHLLREWISFYHGQNQGRDSTKAFSVFVHQMNVYGILKTDDLITRFFRLSTQLCVETVYRVLAEKSTTNVSLLRPKCYQTLDAYVRLVALLVKHSGDANNTTTKVHLLNKVLGILAGCLMQDHDTRAIEFQQLPYQRIFTMLFLELNAPEPVLEAINFHVLNAFCHTLHILRPTKAAGFCYAWLELVSHRVFMGRMLASSPQQKCWPMYAQLLIDLFKYLAPFLRNAELAKPVTMLYRGTLRVLLVLLHDFPEFLCDYHYGFCDVIPPNCIQMRNLILSAFPRNMRLPDPFTPNLKVDMLPEISYGPRILTNLAQMITPAQFKKDVDSYLKARAPVTFLSELRSNLQVSNEPGVRYNIPLMNALVLYVGTQAITYIRNKGHTPNMSTIAHSAHMDIYQNLAVDLDTEGRYLFLNAIANQLRYPNSHTHYFSCTLLYLFAEANTEAIQEQITRVLLERLIVNRPHPWGLLITFIELIKNPTYRFWQHEFVHCAPEIEKLFESVARSCMVKSTAQAQEGDIQE</sequence>
<evidence type="ECO:0000256" key="10">
    <source>
        <dbReference type="ARBA" id="ARBA00025717"/>
    </source>
</evidence>
<evidence type="ECO:0000313" key="21">
    <source>
        <dbReference type="RefSeq" id="XP_028130611.1"/>
    </source>
</evidence>
<feature type="domain" description="CCR4-NOT transcription complex subunit 1 TTP binding" evidence="17">
    <location>
        <begin position="803"/>
        <end position="975"/>
    </location>
</feature>
<dbReference type="Gene3D" id="1.25.40.800">
    <property type="match status" value="1"/>
</dbReference>
<evidence type="ECO:0000259" key="18">
    <source>
        <dbReference type="Pfam" id="PF16418"/>
    </source>
</evidence>
<organism evidence="21">
    <name type="scientific">Diabrotica virgifera virgifera</name>
    <name type="common">western corn rootworm</name>
    <dbReference type="NCBI Taxonomy" id="50390"/>
    <lineage>
        <taxon>Eukaryota</taxon>
        <taxon>Metazoa</taxon>
        <taxon>Ecdysozoa</taxon>
        <taxon>Arthropoda</taxon>
        <taxon>Hexapoda</taxon>
        <taxon>Insecta</taxon>
        <taxon>Pterygota</taxon>
        <taxon>Neoptera</taxon>
        <taxon>Endopterygota</taxon>
        <taxon>Coleoptera</taxon>
        <taxon>Polyphaga</taxon>
        <taxon>Cucujiformia</taxon>
        <taxon>Chrysomeloidea</taxon>
        <taxon>Chrysomelidae</taxon>
        <taxon>Galerucinae</taxon>
        <taxon>Diabroticina</taxon>
        <taxon>Diabroticites</taxon>
        <taxon>Diabrotica</taxon>
    </lineage>
</organism>
<dbReference type="GO" id="GO:0005634">
    <property type="term" value="C:nucleus"/>
    <property type="evidence" value="ECO:0007669"/>
    <property type="project" value="UniProtKB-SubCell"/>
</dbReference>
<dbReference type="InterPro" id="IPR040398">
    <property type="entry name" value="Not1"/>
</dbReference>
<evidence type="ECO:0000256" key="4">
    <source>
        <dbReference type="ARBA" id="ARBA00022491"/>
    </source>
</evidence>
<evidence type="ECO:0000256" key="9">
    <source>
        <dbReference type="ARBA" id="ARBA00023242"/>
    </source>
</evidence>
<proteinExistence type="inferred from homology"/>
<evidence type="ECO:0000256" key="13">
    <source>
        <dbReference type="SAM" id="MobiDB-lite"/>
    </source>
</evidence>
<dbReference type="FunFam" id="1.25.40.840:FF:000001">
    <property type="entry name" value="Ccr4-not transcription complex subunit 1 isoform"/>
    <property type="match status" value="1"/>
</dbReference>
<evidence type="ECO:0000256" key="2">
    <source>
        <dbReference type="ARBA" id="ARBA00004496"/>
    </source>
</evidence>
<dbReference type="Pfam" id="PF22940">
    <property type="entry name" value="CNOT1_1st"/>
    <property type="match status" value="1"/>
</dbReference>
<dbReference type="FunFam" id="1.25.40.790:FF:000001">
    <property type="entry name" value="Ccr4-not transcription complex subunit 1 isoform"/>
    <property type="match status" value="1"/>
</dbReference>
<evidence type="ECO:0000259" key="19">
    <source>
        <dbReference type="Pfam" id="PF22940"/>
    </source>
</evidence>
<accession>A0A6P7F572</accession>
<evidence type="ECO:0000256" key="12">
    <source>
        <dbReference type="ARBA" id="ARBA00071432"/>
    </source>
</evidence>
<dbReference type="Pfam" id="PF04054">
    <property type="entry name" value="Not1"/>
    <property type="match status" value="1"/>
</dbReference>
<dbReference type="GO" id="GO:0000288">
    <property type="term" value="P:nuclear-transcribed mRNA catabolic process, deadenylation-dependent decay"/>
    <property type="evidence" value="ECO:0007669"/>
    <property type="project" value="TreeGrafter"/>
</dbReference>
<dbReference type="FunFam" id="1.25.40.800:FF:000001">
    <property type="entry name" value="CCR4-NOT transcription complex subunit 1"/>
    <property type="match status" value="1"/>
</dbReference>
<dbReference type="Gene3D" id="1.25.40.180">
    <property type="match status" value="1"/>
</dbReference>
<dbReference type="Gene3D" id="1.25.40.840">
    <property type="entry name" value="CCR4-NOT transcription complex subunit 1 TTP binding domain"/>
    <property type="match status" value="1"/>
</dbReference>
<evidence type="ECO:0000256" key="1">
    <source>
        <dbReference type="ARBA" id="ARBA00004123"/>
    </source>
</evidence>
<dbReference type="Pfam" id="PF16415">
    <property type="entry name" value="CNOT1_CAF1_bind"/>
    <property type="match status" value="1"/>
</dbReference>
<dbReference type="GO" id="GO:0060090">
    <property type="term" value="F:molecular adaptor activity"/>
    <property type="evidence" value="ECO:0007669"/>
    <property type="project" value="TreeGrafter"/>
</dbReference>
<dbReference type="CDD" id="cd20710">
    <property type="entry name" value="NOT1_connector"/>
    <property type="match status" value="1"/>
</dbReference>
<dbReference type="RefSeq" id="XP_028130611.1">
    <property type="nucleotide sequence ID" value="XM_028274810.1"/>
</dbReference>
<evidence type="ECO:0000256" key="8">
    <source>
        <dbReference type="ARBA" id="ARBA00023163"/>
    </source>
</evidence>
<dbReference type="PANTHER" id="PTHR13162:SF8">
    <property type="entry name" value="CCR4-NOT TRANSCRIPTION COMPLEX SUBUNIT 1"/>
    <property type="match status" value="1"/>
</dbReference>